<feature type="non-terminal residue" evidence="2">
    <location>
        <position position="314"/>
    </location>
</feature>
<evidence type="ECO:0000313" key="3">
    <source>
        <dbReference type="Proteomes" id="UP000051096"/>
    </source>
</evidence>
<accession>A0A0S8GG34</accession>
<reference evidence="2 3" key="1">
    <citation type="journal article" date="2015" name="Microbiome">
        <title>Genomic resolution of linkages in carbon, nitrogen, and sulfur cycling among widespread estuary sediment bacteria.</title>
        <authorList>
            <person name="Baker B.J."/>
            <person name="Lazar C.S."/>
            <person name="Teske A.P."/>
            <person name="Dick G.J."/>
        </authorList>
    </citation>
    <scope>NUCLEOTIDE SEQUENCE [LARGE SCALE GENOMIC DNA]</scope>
    <source>
        <strain evidence="2">SM23_60</strain>
    </source>
</reference>
<proteinExistence type="predicted"/>
<comment type="caution">
    <text evidence="2">The sequence shown here is derived from an EMBL/GenBank/DDBJ whole genome shotgun (WGS) entry which is preliminary data.</text>
</comment>
<evidence type="ECO:0000256" key="1">
    <source>
        <dbReference type="SAM" id="SignalP"/>
    </source>
</evidence>
<sequence length="314" mass="34971">MKKVACVFYLLPLLLVAQEISVNGNRGMFKVQYAQPHNMGMFSFHMAPTARWENYDVTVQSETTTDRRFFFDAPVGLSYAIIDYLEIRTHVTPFVKYYEANDYPVQRGDPSPVIGFRTVQVGAKIGYPFVVDEETPLVYAVGIDAFVDFGLWLSSGEQDKDRALYADTFDGVAPNFPPHIPHDPDIGFAGLFDFKVGPFATHLNAGYFVPGIEKNPGYVAPADIRERPDYLIHGGGIELIPAEAARILFEAYGMYDMDASEESLWVTPGLRFGSGTISFDLGCELGIVNPTSDDVWYKPFLNFSAGVDLVPEVR</sequence>
<dbReference type="AlphaFoldDB" id="A0A0S8GG34"/>
<dbReference type="EMBL" id="LJUO01000045">
    <property type="protein sequence ID" value="KPK71991.1"/>
    <property type="molecule type" value="Genomic_DNA"/>
</dbReference>
<evidence type="ECO:0000313" key="2">
    <source>
        <dbReference type="EMBL" id="KPK71991.1"/>
    </source>
</evidence>
<protein>
    <recommendedName>
        <fullName evidence="4">Outer membrane protein beta-barrel domain-containing protein</fullName>
    </recommendedName>
</protein>
<dbReference type="Proteomes" id="UP000051096">
    <property type="component" value="Unassembled WGS sequence"/>
</dbReference>
<name>A0A0S8GG34_UNCW3</name>
<evidence type="ECO:0008006" key="4">
    <source>
        <dbReference type="Google" id="ProtNLM"/>
    </source>
</evidence>
<feature type="signal peptide" evidence="1">
    <location>
        <begin position="1"/>
        <end position="17"/>
    </location>
</feature>
<keyword evidence="1" id="KW-0732">Signal</keyword>
<organism evidence="2 3">
    <name type="scientific">candidate division WOR_3 bacterium SM23_60</name>
    <dbReference type="NCBI Taxonomy" id="1703780"/>
    <lineage>
        <taxon>Bacteria</taxon>
        <taxon>Bacteria division WOR-3</taxon>
    </lineage>
</organism>
<gene>
    <name evidence="2" type="ORF">AMJ87_05970</name>
</gene>
<feature type="chain" id="PRO_5006646919" description="Outer membrane protein beta-barrel domain-containing protein" evidence="1">
    <location>
        <begin position="18"/>
        <end position="314"/>
    </location>
</feature>